<evidence type="ECO:0000256" key="6">
    <source>
        <dbReference type="ARBA" id="ARBA00022989"/>
    </source>
</evidence>
<evidence type="ECO:0000256" key="5">
    <source>
        <dbReference type="ARBA" id="ARBA00022692"/>
    </source>
</evidence>
<organism evidence="13 14">
    <name type="scientific">Sanguibacter keddieii (strain ATCC 51767 / DSM 10542 / NCFB 3025 / ST-74)</name>
    <dbReference type="NCBI Taxonomy" id="446469"/>
    <lineage>
        <taxon>Bacteria</taxon>
        <taxon>Bacillati</taxon>
        <taxon>Actinomycetota</taxon>
        <taxon>Actinomycetes</taxon>
        <taxon>Micrococcales</taxon>
        <taxon>Sanguibacteraceae</taxon>
        <taxon>Sanguibacter</taxon>
    </lineage>
</organism>
<sequence length="261" mass="27000">MIPVLVGLFGLLIGSFLNVVVYRVPAGASLVSPPSACPRCDTPIQPRDNVPVLSWLVLRGRCRTCAEPISVRYPLVELGTGVLFALVAWRFPVDDAASAVVLVAYLYLAAVAVALALIDIDVHRLPDAIVLPSIVVAVVLLTVAAALAGDWGSLGRAALGGAVLFGAYFLMLVAYPAGMGFGDVKLAAVLGVYLGWLGWGVLAVGAMAAFLLGGFFAVALVVRKKAGRGSGIPFGPWMLLGAAVGIGVGQQAWDGYLGLFL</sequence>
<dbReference type="GO" id="GO:0008168">
    <property type="term" value="F:methyltransferase activity"/>
    <property type="evidence" value="ECO:0007669"/>
    <property type="project" value="UniProtKB-KW"/>
</dbReference>
<dbReference type="GO" id="GO:0004190">
    <property type="term" value="F:aspartic-type endopeptidase activity"/>
    <property type="evidence" value="ECO:0007669"/>
    <property type="project" value="UniProtKB-EC"/>
</dbReference>
<dbReference type="STRING" id="446469.Sked_17810"/>
<evidence type="ECO:0000256" key="7">
    <source>
        <dbReference type="ARBA" id="ARBA00023136"/>
    </source>
</evidence>
<dbReference type="InterPro" id="IPR050882">
    <property type="entry name" value="Prepilin_peptidase/N-MTase"/>
</dbReference>
<dbReference type="Proteomes" id="UP000000322">
    <property type="component" value="Chromosome"/>
</dbReference>
<dbReference type="OrthoDB" id="2087435at2"/>
<dbReference type="Pfam" id="PF06750">
    <property type="entry name" value="A24_N_bact"/>
    <property type="match status" value="1"/>
</dbReference>
<feature type="transmembrane region" description="Helical" evidence="10">
    <location>
        <begin position="197"/>
        <end position="222"/>
    </location>
</feature>
<evidence type="ECO:0000256" key="9">
    <source>
        <dbReference type="RuleBase" id="RU003794"/>
    </source>
</evidence>
<keyword evidence="14" id="KW-1185">Reference proteome</keyword>
<dbReference type="InterPro" id="IPR014032">
    <property type="entry name" value="Peptidase_A24A_bac"/>
</dbReference>
<comment type="function">
    <text evidence="9">Plays an essential role in type IV pili and type II pseudopili formation by proteolytically removing the leader sequence from substrate proteins and subsequently monomethylating the alpha-amino group of the newly exposed N-terminal phenylalanine.</text>
</comment>
<keyword evidence="3" id="KW-1003">Cell membrane</keyword>
<dbReference type="RefSeq" id="WP_012866777.1">
    <property type="nucleotide sequence ID" value="NC_013521.1"/>
</dbReference>
<feature type="domain" description="Prepilin peptidase A24 N-terminal" evidence="12">
    <location>
        <begin position="8"/>
        <end position="91"/>
    </location>
</feature>
<dbReference type="eggNOG" id="COG1989">
    <property type="taxonomic scope" value="Bacteria"/>
</dbReference>
<comment type="subcellular location">
    <subcellularLocation>
        <location evidence="1">Cell inner membrane</location>
        <topology evidence="1">Multi-pass membrane protein</topology>
    </subcellularLocation>
    <subcellularLocation>
        <location evidence="9">Cell membrane</location>
        <topology evidence="9">Multi-pass membrane protein</topology>
    </subcellularLocation>
</comment>
<dbReference type="PANTHER" id="PTHR30487">
    <property type="entry name" value="TYPE 4 PREPILIN-LIKE PROTEINS LEADER PEPTIDE-PROCESSING ENZYME"/>
    <property type="match status" value="1"/>
</dbReference>
<comment type="catalytic activity">
    <reaction evidence="9">
        <text>Typically cleaves a -Gly-|-Phe- bond to release an N-terminal, basic peptide of 5-8 residues from type IV prepilin, and then N-methylates the new N-terminal amino group, the methyl donor being S-adenosyl-L-methionine.</text>
        <dbReference type="EC" id="3.4.23.43"/>
    </reaction>
</comment>
<evidence type="ECO:0000256" key="8">
    <source>
        <dbReference type="RuleBase" id="RU003793"/>
    </source>
</evidence>
<evidence type="ECO:0000256" key="3">
    <source>
        <dbReference type="ARBA" id="ARBA00022475"/>
    </source>
</evidence>
<reference evidence="13 14" key="1">
    <citation type="journal article" date="2009" name="Stand. Genomic Sci.">
        <title>Complete genome sequence of Sanguibacter keddieii type strain (ST-74).</title>
        <authorList>
            <person name="Ivanova N."/>
            <person name="Sikorski J."/>
            <person name="Sims D."/>
            <person name="Brettin T."/>
            <person name="Detter J.C."/>
            <person name="Han C."/>
            <person name="Lapidus A."/>
            <person name="Copeland A."/>
            <person name="Glavina Del Rio T."/>
            <person name="Nolan M."/>
            <person name="Chen F."/>
            <person name="Lucas S."/>
            <person name="Tice H."/>
            <person name="Cheng J.F."/>
            <person name="Bruce D."/>
            <person name="Goodwin L."/>
            <person name="Pitluck S."/>
            <person name="Pati A."/>
            <person name="Mavromatis K."/>
            <person name="Chen A."/>
            <person name="Palaniappan K."/>
            <person name="D'haeseleer P."/>
            <person name="Chain P."/>
            <person name="Bristow J."/>
            <person name="Eisen J.A."/>
            <person name="Markowitz V."/>
            <person name="Hugenholtz P."/>
            <person name="Goker M."/>
            <person name="Pukall R."/>
            <person name="Klenk H.P."/>
            <person name="Kyrpides N.C."/>
        </authorList>
    </citation>
    <scope>NUCLEOTIDE SEQUENCE [LARGE SCALE GENOMIC DNA]</scope>
    <source>
        <strain evidence="14">ATCC 51767 / DSM 10542 / NCFB 3025 / ST-74</strain>
    </source>
</reference>
<keyword evidence="9" id="KW-0489">Methyltransferase</keyword>
<dbReference type="Pfam" id="PF01478">
    <property type="entry name" value="Peptidase_A24"/>
    <property type="match status" value="1"/>
</dbReference>
<evidence type="ECO:0000313" key="13">
    <source>
        <dbReference type="EMBL" id="ACZ21708.1"/>
    </source>
</evidence>
<dbReference type="Gene3D" id="1.20.120.1220">
    <property type="match status" value="1"/>
</dbReference>
<accession>D1BGY8</accession>
<dbReference type="GO" id="GO:0006465">
    <property type="term" value="P:signal peptide processing"/>
    <property type="evidence" value="ECO:0007669"/>
    <property type="project" value="TreeGrafter"/>
</dbReference>
<evidence type="ECO:0000259" key="11">
    <source>
        <dbReference type="Pfam" id="PF01478"/>
    </source>
</evidence>
<keyword evidence="9" id="KW-0808">Transferase</keyword>
<feature type="transmembrane region" description="Helical" evidence="10">
    <location>
        <begin position="157"/>
        <end position="177"/>
    </location>
</feature>
<protein>
    <recommendedName>
        <fullName evidence="9">Prepilin leader peptidase/N-methyltransferase</fullName>
        <ecNumber evidence="9">2.1.1.-</ecNumber>
        <ecNumber evidence="9">3.4.23.43</ecNumber>
    </recommendedName>
</protein>
<evidence type="ECO:0000256" key="4">
    <source>
        <dbReference type="ARBA" id="ARBA00022519"/>
    </source>
</evidence>
<name>D1BGY8_SANKS</name>
<dbReference type="GO" id="GO:0032259">
    <property type="term" value="P:methylation"/>
    <property type="evidence" value="ECO:0007669"/>
    <property type="project" value="UniProtKB-KW"/>
</dbReference>
<evidence type="ECO:0000256" key="1">
    <source>
        <dbReference type="ARBA" id="ARBA00004429"/>
    </source>
</evidence>
<dbReference type="EC" id="3.4.23.43" evidence="9"/>
<keyword evidence="5 9" id="KW-0812">Transmembrane</keyword>
<feature type="transmembrane region" description="Helical" evidence="10">
    <location>
        <begin position="96"/>
        <end position="117"/>
    </location>
</feature>
<dbReference type="InterPro" id="IPR000045">
    <property type="entry name" value="Prepilin_IV_endopep_pep"/>
</dbReference>
<dbReference type="HOGENOM" id="CLU_057101_0_1_11"/>
<dbReference type="GO" id="GO:0005886">
    <property type="term" value="C:plasma membrane"/>
    <property type="evidence" value="ECO:0007669"/>
    <property type="project" value="UniProtKB-SubCell"/>
</dbReference>
<dbReference type="EC" id="2.1.1.-" evidence="9"/>
<keyword evidence="7 10" id="KW-0472">Membrane</keyword>
<dbReference type="AlphaFoldDB" id="D1BGY8"/>
<evidence type="ECO:0000256" key="10">
    <source>
        <dbReference type="SAM" id="Phobius"/>
    </source>
</evidence>
<dbReference type="InterPro" id="IPR010627">
    <property type="entry name" value="Prepilin_pept_A24_N"/>
</dbReference>
<dbReference type="PANTHER" id="PTHR30487:SF0">
    <property type="entry name" value="PREPILIN LEADER PEPTIDASE_N-METHYLTRANSFERASE-RELATED"/>
    <property type="match status" value="1"/>
</dbReference>
<evidence type="ECO:0000259" key="12">
    <source>
        <dbReference type="Pfam" id="PF06750"/>
    </source>
</evidence>
<keyword evidence="9" id="KW-0645">Protease</keyword>
<gene>
    <name evidence="13" type="ordered locus">Sked_17810</name>
</gene>
<keyword evidence="9" id="KW-0511">Multifunctional enzyme</keyword>
<dbReference type="KEGG" id="ske:Sked_17810"/>
<keyword evidence="6 10" id="KW-1133">Transmembrane helix</keyword>
<proteinExistence type="inferred from homology"/>
<keyword evidence="9" id="KW-0378">Hydrolase</keyword>
<feature type="domain" description="Prepilin type IV endopeptidase peptidase" evidence="11">
    <location>
        <begin position="107"/>
        <end position="217"/>
    </location>
</feature>
<dbReference type="EMBL" id="CP001819">
    <property type="protein sequence ID" value="ACZ21708.1"/>
    <property type="molecule type" value="Genomic_DNA"/>
</dbReference>
<evidence type="ECO:0000256" key="2">
    <source>
        <dbReference type="ARBA" id="ARBA00005801"/>
    </source>
</evidence>
<feature type="transmembrane region" description="Helical" evidence="10">
    <location>
        <begin position="129"/>
        <end position="148"/>
    </location>
</feature>
<evidence type="ECO:0000313" key="14">
    <source>
        <dbReference type="Proteomes" id="UP000000322"/>
    </source>
</evidence>
<feature type="transmembrane region" description="Helical" evidence="10">
    <location>
        <begin position="71"/>
        <end position="89"/>
    </location>
</feature>
<keyword evidence="4" id="KW-0997">Cell inner membrane</keyword>
<feature type="transmembrane region" description="Helical" evidence="10">
    <location>
        <begin position="234"/>
        <end position="253"/>
    </location>
</feature>
<dbReference type="PRINTS" id="PR00864">
    <property type="entry name" value="PREPILNPTASE"/>
</dbReference>
<comment type="similarity">
    <text evidence="2 8">Belongs to the peptidase A24 family.</text>
</comment>